<proteinExistence type="predicted"/>
<evidence type="ECO:0000313" key="2">
    <source>
        <dbReference type="EMBL" id="CAQ81287.1"/>
    </source>
</evidence>
<keyword evidence="1" id="KW-0812">Transmembrane</keyword>
<keyword evidence="1" id="KW-0472">Membrane</keyword>
<organism evidence="2 3">
    <name type="scientific">Aliivibrio salmonicida (strain LFI1238)</name>
    <name type="common">Vibrio salmonicida (strain LFI1238)</name>
    <dbReference type="NCBI Taxonomy" id="316275"/>
    <lineage>
        <taxon>Bacteria</taxon>
        <taxon>Pseudomonadati</taxon>
        <taxon>Pseudomonadota</taxon>
        <taxon>Gammaproteobacteria</taxon>
        <taxon>Vibrionales</taxon>
        <taxon>Vibrionaceae</taxon>
        <taxon>Aliivibrio</taxon>
    </lineage>
</organism>
<dbReference type="EMBL" id="FM178380">
    <property type="protein sequence ID" value="CAQ81287.1"/>
    <property type="molecule type" value="Genomic_DNA"/>
</dbReference>
<evidence type="ECO:0000313" key="3">
    <source>
        <dbReference type="Proteomes" id="UP000001730"/>
    </source>
</evidence>
<keyword evidence="3" id="KW-1185">Reference proteome</keyword>
<accession>B6ERF4</accession>
<protein>
    <submittedName>
        <fullName evidence="2">Membrane protein</fullName>
    </submittedName>
</protein>
<feature type="transmembrane region" description="Helical" evidence="1">
    <location>
        <begin position="27"/>
        <end position="46"/>
    </location>
</feature>
<dbReference type="KEGG" id="vsa:VSAL_II0533"/>
<dbReference type="HOGENOM" id="CLU_3057814_0_0_6"/>
<gene>
    <name evidence="2" type="ordered locus">VSAL_II0533</name>
</gene>
<dbReference type="Proteomes" id="UP000001730">
    <property type="component" value="Chromosome 2"/>
</dbReference>
<reference evidence="2 3" key="1">
    <citation type="journal article" date="2008" name="BMC Genomics">
        <title>The genome sequence of the fish pathogen Aliivibrio salmonicida strain LFI1238 shows extensive evidence of gene decay.</title>
        <authorList>
            <person name="Hjerde E."/>
            <person name="Lorentzen M.S."/>
            <person name="Holden M.T."/>
            <person name="Seeger K."/>
            <person name="Paulsen S."/>
            <person name="Bason N."/>
            <person name="Churcher C."/>
            <person name="Harris D."/>
            <person name="Norbertczak H."/>
            <person name="Quail M.A."/>
            <person name="Sanders S."/>
            <person name="Thurston S."/>
            <person name="Parkhill J."/>
            <person name="Willassen N.P."/>
            <person name="Thomson N.R."/>
        </authorList>
    </citation>
    <scope>NUCLEOTIDE SEQUENCE [LARGE SCALE GENOMIC DNA]</scope>
    <source>
        <strain evidence="2 3">LFI1238</strain>
    </source>
</reference>
<name>B6ERF4_ALISL</name>
<evidence type="ECO:0000256" key="1">
    <source>
        <dbReference type="SAM" id="Phobius"/>
    </source>
</evidence>
<sequence>MDVSALIGAFCVIVSYLSPDFMVSKFFVVVAVFFLAKAIRSIVLLLKHRQYEL</sequence>
<dbReference type="AlphaFoldDB" id="B6ERF4"/>
<keyword evidence="1" id="KW-1133">Transmembrane helix</keyword>